<name>A0A0J9E7Z7_9RHOB</name>
<evidence type="ECO:0000313" key="2">
    <source>
        <dbReference type="EMBL" id="KMW58865.1"/>
    </source>
</evidence>
<dbReference type="OrthoDB" id="9796919at2"/>
<accession>A0A0J9E7Z7</accession>
<dbReference type="Gene3D" id="3.40.630.30">
    <property type="match status" value="1"/>
</dbReference>
<sequence>MFRSLGLRSEALVMAGRSTFEDKGGFIVQRTPAEPSFWYGNQLIYRAHPRDSDAMLHAFATAFPEAEHIVISFDTPGEDPPEAMLGLAGMTLDHTDILAANGGIVGPELPPGLTFRRIDSDTDWAGLVSLQCETGVEQGHDSPRHLPYLEAKFAQVRQACEQGRAAWFGVYESDLLVADMGIFWGDGLARFQSVETRKSHRGRGICAALLAKVSAFARAQLPGCILVIVAETGSPAGRIYRRAGFVLKETLVSLLKPAY</sequence>
<keyword evidence="2" id="KW-0808">Transferase</keyword>
<dbReference type="SUPFAM" id="SSF55729">
    <property type="entry name" value="Acyl-CoA N-acyltransferases (Nat)"/>
    <property type="match status" value="1"/>
</dbReference>
<gene>
    <name evidence="2" type="ORF">AIOL_003846</name>
</gene>
<dbReference type="Pfam" id="PF13508">
    <property type="entry name" value="Acetyltransf_7"/>
    <property type="match status" value="1"/>
</dbReference>
<dbReference type="Proteomes" id="UP000037178">
    <property type="component" value="Unassembled WGS sequence"/>
</dbReference>
<dbReference type="EMBL" id="LFTY01000002">
    <property type="protein sequence ID" value="KMW58865.1"/>
    <property type="molecule type" value="Genomic_DNA"/>
</dbReference>
<dbReference type="PROSITE" id="PS51186">
    <property type="entry name" value="GNAT"/>
    <property type="match status" value="1"/>
</dbReference>
<keyword evidence="3" id="KW-1185">Reference proteome</keyword>
<dbReference type="GO" id="GO:0016747">
    <property type="term" value="F:acyltransferase activity, transferring groups other than amino-acyl groups"/>
    <property type="evidence" value="ECO:0007669"/>
    <property type="project" value="InterPro"/>
</dbReference>
<evidence type="ECO:0000259" key="1">
    <source>
        <dbReference type="PROSITE" id="PS51186"/>
    </source>
</evidence>
<evidence type="ECO:0000313" key="3">
    <source>
        <dbReference type="Proteomes" id="UP000037178"/>
    </source>
</evidence>
<dbReference type="STRING" id="1675527.AIOL_003846"/>
<dbReference type="PATRIC" id="fig|1675527.3.peg.4033"/>
<dbReference type="InterPro" id="IPR016181">
    <property type="entry name" value="Acyl_CoA_acyltransferase"/>
</dbReference>
<protein>
    <submittedName>
        <fullName evidence="2">Acetyltransferase (GNAT) family protein</fullName>
    </submittedName>
</protein>
<dbReference type="AlphaFoldDB" id="A0A0J9E7Z7"/>
<organism evidence="2 3">
    <name type="scientific">Candidatus Rhodobacter oscarellae</name>
    <dbReference type="NCBI Taxonomy" id="1675527"/>
    <lineage>
        <taxon>Bacteria</taxon>
        <taxon>Pseudomonadati</taxon>
        <taxon>Pseudomonadota</taxon>
        <taxon>Alphaproteobacteria</taxon>
        <taxon>Rhodobacterales</taxon>
        <taxon>Rhodobacter group</taxon>
        <taxon>Rhodobacter</taxon>
    </lineage>
</organism>
<feature type="domain" description="N-acetyltransferase" evidence="1">
    <location>
        <begin position="113"/>
        <end position="259"/>
    </location>
</feature>
<dbReference type="InterPro" id="IPR000182">
    <property type="entry name" value="GNAT_dom"/>
</dbReference>
<dbReference type="RefSeq" id="WP_049644423.1">
    <property type="nucleotide sequence ID" value="NZ_LFTY01000002.1"/>
</dbReference>
<proteinExistence type="predicted"/>
<reference evidence="2 3" key="1">
    <citation type="submission" date="2015-06" db="EMBL/GenBank/DDBJ databases">
        <title>Draft genome sequence of an Alphaproteobacteria species associated to the Mediterranean sponge Oscarella lobularis.</title>
        <authorList>
            <person name="Jourda C."/>
            <person name="Santini S."/>
            <person name="Claverie J.-M."/>
        </authorList>
    </citation>
    <scope>NUCLEOTIDE SEQUENCE [LARGE SCALE GENOMIC DNA]</scope>
    <source>
        <strain evidence="2">IGS</strain>
    </source>
</reference>
<comment type="caution">
    <text evidence="2">The sequence shown here is derived from an EMBL/GenBank/DDBJ whole genome shotgun (WGS) entry which is preliminary data.</text>
</comment>